<dbReference type="InterPro" id="IPR032466">
    <property type="entry name" value="Metal_Hydrolase"/>
</dbReference>
<keyword evidence="5" id="KW-0862">Zinc</keyword>
<comment type="similarity">
    <text evidence="2">Belongs to the metallo-dependent hydrolases superfamily. Adenosine and AMP deaminases family.</text>
</comment>
<dbReference type="PANTHER" id="PTHR43114:SF6">
    <property type="entry name" value="ADENINE DEAMINASE"/>
    <property type="match status" value="1"/>
</dbReference>
<proteinExistence type="inferred from homology"/>
<evidence type="ECO:0000259" key="6">
    <source>
        <dbReference type="Pfam" id="PF00962"/>
    </source>
</evidence>
<keyword evidence="8" id="KW-1185">Reference proteome</keyword>
<dbReference type="SUPFAM" id="SSF51556">
    <property type="entry name" value="Metallo-dependent hydrolases"/>
    <property type="match status" value="1"/>
</dbReference>
<dbReference type="NCBIfam" id="TIGR01430">
    <property type="entry name" value="aden_deam"/>
    <property type="match status" value="1"/>
</dbReference>
<protein>
    <submittedName>
        <fullName evidence="7">Adenosine deaminase</fullName>
    </submittedName>
</protein>
<dbReference type="GO" id="GO:0019239">
    <property type="term" value="F:deaminase activity"/>
    <property type="evidence" value="ECO:0007669"/>
    <property type="project" value="InterPro"/>
</dbReference>
<dbReference type="InterPro" id="IPR001365">
    <property type="entry name" value="A_deaminase_dom"/>
</dbReference>
<dbReference type="GO" id="GO:0046872">
    <property type="term" value="F:metal ion binding"/>
    <property type="evidence" value="ECO:0007669"/>
    <property type="project" value="UniProtKB-KW"/>
</dbReference>
<name>A0A1G7LVU9_9BACT</name>
<dbReference type="GO" id="GO:0016814">
    <property type="term" value="F:hydrolase activity, acting on carbon-nitrogen (but not peptide) bonds, in cyclic amidines"/>
    <property type="evidence" value="ECO:0007669"/>
    <property type="project" value="UniProtKB-ARBA"/>
</dbReference>
<dbReference type="AlphaFoldDB" id="A0A1G7LVU9"/>
<dbReference type="Pfam" id="PF00962">
    <property type="entry name" value="A_deaminase"/>
    <property type="match status" value="1"/>
</dbReference>
<sequence>MALLSQREWLSGLPKCELHLHLEGTIVPETLVRLSQRNDAAPLTLRDAEKLYVYEDFIGFLIAFKAVSERIQTPADYELITYEMIHRLSQQGVRHAEVYISVGILLRFKQQITVEDMMAAVERGRKLAEQDFGTTVFWIFDAVRHFGVDEAAVVFTKAAELKQQYPSIVGIGIGGDEARGPAVEFKELYAEAKATGLHLTVHAGESVPATSIWSAINIGAERIGHALSAVDDPELLAVLAEKQIPLELNVTSNLRTGCCKSIDTHPVRHYFERGLMITLNSDDPPMFGANLLDEYETVQREFEFTNEQMRELAANSVEASFLPPARKISLLAEVERYR</sequence>
<keyword evidence="3" id="KW-0479">Metal-binding</keyword>
<dbReference type="EMBL" id="LT629690">
    <property type="protein sequence ID" value="SDF53506.1"/>
    <property type="molecule type" value="Genomic_DNA"/>
</dbReference>
<reference evidence="7 8" key="1">
    <citation type="submission" date="2016-10" db="EMBL/GenBank/DDBJ databases">
        <authorList>
            <person name="de Groot N.N."/>
        </authorList>
    </citation>
    <scope>NUCLEOTIDE SEQUENCE [LARGE SCALE GENOMIC DNA]</scope>
    <source>
        <strain evidence="7 8">GAS232</strain>
    </source>
</reference>
<dbReference type="PANTHER" id="PTHR43114">
    <property type="entry name" value="ADENINE DEAMINASE"/>
    <property type="match status" value="1"/>
</dbReference>
<evidence type="ECO:0000256" key="3">
    <source>
        <dbReference type="ARBA" id="ARBA00022723"/>
    </source>
</evidence>
<dbReference type="Proteomes" id="UP000182427">
    <property type="component" value="Chromosome I"/>
</dbReference>
<evidence type="ECO:0000256" key="1">
    <source>
        <dbReference type="ARBA" id="ARBA00001947"/>
    </source>
</evidence>
<keyword evidence="4" id="KW-0378">Hydrolase</keyword>
<evidence type="ECO:0000256" key="4">
    <source>
        <dbReference type="ARBA" id="ARBA00022801"/>
    </source>
</evidence>
<accession>A0A1G7LVU9</accession>
<organism evidence="7 8">
    <name type="scientific">Terriglobus roseus</name>
    <dbReference type="NCBI Taxonomy" id="392734"/>
    <lineage>
        <taxon>Bacteria</taxon>
        <taxon>Pseudomonadati</taxon>
        <taxon>Acidobacteriota</taxon>
        <taxon>Terriglobia</taxon>
        <taxon>Terriglobales</taxon>
        <taxon>Acidobacteriaceae</taxon>
        <taxon>Terriglobus</taxon>
    </lineage>
</organism>
<comment type="cofactor">
    <cofactor evidence="1">
        <name>Zn(2+)</name>
        <dbReference type="ChEBI" id="CHEBI:29105"/>
    </cofactor>
</comment>
<evidence type="ECO:0000256" key="2">
    <source>
        <dbReference type="ARBA" id="ARBA00006676"/>
    </source>
</evidence>
<evidence type="ECO:0000313" key="8">
    <source>
        <dbReference type="Proteomes" id="UP000182427"/>
    </source>
</evidence>
<dbReference type="RefSeq" id="WP_083345546.1">
    <property type="nucleotide sequence ID" value="NZ_LT629690.1"/>
</dbReference>
<dbReference type="InterPro" id="IPR006330">
    <property type="entry name" value="Ado/ade_deaminase"/>
</dbReference>
<dbReference type="OrthoDB" id="9779574at2"/>
<evidence type="ECO:0000313" key="7">
    <source>
        <dbReference type="EMBL" id="SDF53506.1"/>
    </source>
</evidence>
<feature type="domain" description="Adenosine deaminase" evidence="6">
    <location>
        <begin position="14"/>
        <end position="336"/>
    </location>
</feature>
<evidence type="ECO:0000256" key="5">
    <source>
        <dbReference type="ARBA" id="ARBA00022833"/>
    </source>
</evidence>
<gene>
    <name evidence="7" type="ORF">SAMN05444167_2637</name>
</gene>
<dbReference type="Gene3D" id="3.20.20.140">
    <property type="entry name" value="Metal-dependent hydrolases"/>
    <property type="match status" value="1"/>
</dbReference>